<dbReference type="AlphaFoldDB" id="A0A7K0DRG5"/>
<evidence type="ECO:0000313" key="3">
    <source>
        <dbReference type="Proteomes" id="UP000431401"/>
    </source>
</evidence>
<accession>A0A7K0DRG5</accession>
<dbReference type="EMBL" id="WEGI01000008">
    <property type="protein sequence ID" value="MQY28365.1"/>
    <property type="molecule type" value="Genomic_DNA"/>
</dbReference>
<dbReference type="RefSeq" id="WP_194290909.1">
    <property type="nucleotide sequence ID" value="NZ_WEGI01000008.1"/>
</dbReference>
<sequence length="217" mass="24147">MLLLIDNESALSTAEERFAEWIRWSPAQPGVVLMNVRIPDRGNGTRQLDALIWTPQRCIAVEVKGFHSRQDGVLVVPPNGPWHMADGRPAALHGNGDGHNPLDQVHTNTMTTKNWLEKTTGTRCAVHGLVLVLLLPDQDIPGLDAPRRPPMTDIIIEDFDVFRYYLDRVSDQPIEWTSDRIAPLLDALGLHHLHAADPTALAEAMGEHVAPPPIRER</sequence>
<gene>
    <name evidence="2" type="ORF">NRB56_39490</name>
</gene>
<evidence type="ECO:0000259" key="1">
    <source>
        <dbReference type="Pfam" id="PF08378"/>
    </source>
</evidence>
<protein>
    <recommendedName>
        <fullName evidence="1">NERD domain-containing protein</fullName>
    </recommendedName>
</protein>
<feature type="domain" description="NERD" evidence="1">
    <location>
        <begin position="13"/>
        <end position="131"/>
    </location>
</feature>
<comment type="caution">
    <text evidence="2">The sequence shown here is derived from an EMBL/GenBank/DDBJ whole genome shotgun (WGS) entry which is preliminary data.</text>
</comment>
<name>A0A7K0DRG5_9NOCA</name>
<proteinExistence type="predicted"/>
<reference evidence="2 3" key="1">
    <citation type="submission" date="2019-10" db="EMBL/GenBank/DDBJ databases">
        <title>Nocardia macrotermitis sp. nov. and Nocardia aurantia sp. nov., isolated from the gut of fungus growing-termite Macrotermes natalensis.</title>
        <authorList>
            <person name="Benndorf R."/>
            <person name="Schwitalla J."/>
            <person name="Martin K."/>
            <person name="De Beer W."/>
            <person name="Kaster A.-K."/>
            <person name="Vollmers J."/>
            <person name="Poulsen M."/>
            <person name="Beemelmanns C."/>
        </authorList>
    </citation>
    <scope>NUCLEOTIDE SEQUENCE [LARGE SCALE GENOMIC DNA]</scope>
    <source>
        <strain evidence="2 3">RB56</strain>
    </source>
</reference>
<organism evidence="2 3">
    <name type="scientific">Nocardia aurantia</name>
    <dbReference type="NCBI Taxonomy" id="2585199"/>
    <lineage>
        <taxon>Bacteria</taxon>
        <taxon>Bacillati</taxon>
        <taxon>Actinomycetota</taxon>
        <taxon>Actinomycetes</taxon>
        <taxon>Mycobacteriales</taxon>
        <taxon>Nocardiaceae</taxon>
        <taxon>Nocardia</taxon>
    </lineage>
</organism>
<keyword evidence="3" id="KW-1185">Reference proteome</keyword>
<evidence type="ECO:0000313" key="2">
    <source>
        <dbReference type="EMBL" id="MQY28365.1"/>
    </source>
</evidence>
<dbReference type="InterPro" id="IPR011528">
    <property type="entry name" value="NERD"/>
</dbReference>
<dbReference type="Pfam" id="PF08378">
    <property type="entry name" value="NERD"/>
    <property type="match status" value="1"/>
</dbReference>
<dbReference type="Proteomes" id="UP000431401">
    <property type="component" value="Unassembled WGS sequence"/>
</dbReference>